<name>A0A6G9XQM6_NOCBR</name>
<evidence type="ECO:0000313" key="3">
    <source>
        <dbReference type="Proteomes" id="UP000501705"/>
    </source>
</evidence>
<protein>
    <recommendedName>
        <fullName evidence="1">Condensation domain-containing protein</fullName>
    </recommendedName>
</protein>
<accession>A0A6G9XQM6</accession>
<dbReference type="EMBL" id="CP046171">
    <property type="protein sequence ID" value="QIS03252.1"/>
    <property type="molecule type" value="Genomic_DNA"/>
</dbReference>
<dbReference type="SUPFAM" id="SSF52777">
    <property type="entry name" value="CoA-dependent acyltransferases"/>
    <property type="match status" value="2"/>
</dbReference>
<dbReference type="GO" id="GO:0044550">
    <property type="term" value="P:secondary metabolite biosynthetic process"/>
    <property type="evidence" value="ECO:0007669"/>
    <property type="project" value="TreeGrafter"/>
</dbReference>
<dbReference type="PANTHER" id="PTHR45527:SF1">
    <property type="entry name" value="FATTY ACID SYNTHASE"/>
    <property type="match status" value="1"/>
</dbReference>
<gene>
    <name evidence="2" type="ORF">F5X71_13860</name>
</gene>
<dbReference type="Proteomes" id="UP000501705">
    <property type="component" value="Chromosome"/>
</dbReference>
<sequence>MTETDTSGPHWLAGLPVPQWRFWYREQKQPGYRDGIDTFAFLITGDLSAEALDRALRWVVASHTALRTKIIRVGQRGTRIEVVAPEATPSVLTVRHDTPAPDSAQVRAFVAEPFDLATELPIRALLCTDGGTRQLLVVSVHHTAFDGWSAIVLFDGLGSAYTRELAGAPAPLPTPTDFRASWAEQERATGPDERDELLRWGRQLVGVPDLPLPQPPTATDQLSTGAVDELWFDLPDTAFRNIGSTTPSMVMLAAWARALRTHTGADDFAIGVPVNGRSAESSIDAVGCFASAIALRFRRSEDDHPRTDLATATTGLLRAMDYQFMPLEQILRLDPHRDPRRMPFCQAGFVVQTGASVTLALAETQVEYLHRPKTESSYELTLEVWSGARPRGRLWYRTDILAPDHVATLRDLWLTELSHCTDALREVEHVRGH</sequence>
<dbReference type="GO" id="GO:0031177">
    <property type="term" value="F:phosphopantetheine binding"/>
    <property type="evidence" value="ECO:0007669"/>
    <property type="project" value="TreeGrafter"/>
</dbReference>
<proteinExistence type="predicted"/>
<dbReference type="GO" id="GO:0043041">
    <property type="term" value="P:amino acid activation for nonribosomal peptide biosynthetic process"/>
    <property type="evidence" value="ECO:0007669"/>
    <property type="project" value="TreeGrafter"/>
</dbReference>
<dbReference type="AlphaFoldDB" id="A0A6G9XQM6"/>
<dbReference type="PANTHER" id="PTHR45527">
    <property type="entry name" value="NONRIBOSOMAL PEPTIDE SYNTHETASE"/>
    <property type="match status" value="1"/>
</dbReference>
<dbReference type="Gene3D" id="3.30.559.10">
    <property type="entry name" value="Chloramphenicol acetyltransferase-like domain"/>
    <property type="match status" value="1"/>
</dbReference>
<dbReference type="GO" id="GO:0008610">
    <property type="term" value="P:lipid biosynthetic process"/>
    <property type="evidence" value="ECO:0007669"/>
    <property type="project" value="UniProtKB-ARBA"/>
</dbReference>
<evidence type="ECO:0000259" key="1">
    <source>
        <dbReference type="Pfam" id="PF00668"/>
    </source>
</evidence>
<dbReference type="RefSeq" id="WP_167462320.1">
    <property type="nucleotide sequence ID" value="NZ_CP046171.1"/>
</dbReference>
<dbReference type="Gene3D" id="3.30.559.30">
    <property type="entry name" value="Nonribosomal peptide synthetase, condensation domain"/>
    <property type="match status" value="1"/>
</dbReference>
<reference evidence="2 3" key="1">
    <citation type="journal article" date="2019" name="ACS Chem. Biol.">
        <title>Identification and Mobilization of a Cryptic Antibiotic Biosynthesis Gene Locus from a Human-Pathogenic Nocardia Isolate.</title>
        <authorList>
            <person name="Herisse M."/>
            <person name="Ishida K."/>
            <person name="Porter J.L."/>
            <person name="Howden B."/>
            <person name="Hertweck C."/>
            <person name="Stinear T.P."/>
            <person name="Pidot S.J."/>
        </authorList>
    </citation>
    <scope>NUCLEOTIDE SEQUENCE [LARGE SCALE GENOMIC DNA]</scope>
    <source>
        <strain evidence="2 3">AUSMDU00024985</strain>
    </source>
</reference>
<dbReference type="GO" id="GO:0005737">
    <property type="term" value="C:cytoplasm"/>
    <property type="evidence" value="ECO:0007669"/>
    <property type="project" value="TreeGrafter"/>
</dbReference>
<dbReference type="InterPro" id="IPR023213">
    <property type="entry name" value="CAT-like_dom_sf"/>
</dbReference>
<dbReference type="InterPro" id="IPR001242">
    <property type="entry name" value="Condensation_dom"/>
</dbReference>
<dbReference type="GO" id="GO:0003824">
    <property type="term" value="F:catalytic activity"/>
    <property type="evidence" value="ECO:0007669"/>
    <property type="project" value="InterPro"/>
</dbReference>
<evidence type="ECO:0000313" key="2">
    <source>
        <dbReference type="EMBL" id="QIS03252.1"/>
    </source>
</evidence>
<organism evidence="2 3">
    <name type="scientific">Nocardia brasiliensis</name>
    <dbReference type="NCBI Taxonomy" id="37326"/>
    <lineage>
        <taxon>Bacteria</taxon>
        <taxon>Bacillati</taxon>
        <taxon>Actinomycetota</taxon>
        <taxon>Actinomycetes</taxon>
        <taxon>Mycobacteriales</taxon>
        <taxon>Nocardiaceae</taxon>
        <taxon>Nocardia</taxon>
    </lineage>
</organism>
<dbReference type="Pfam" id="PF00668">
    <property type="entry name" value="Condensation"/>
    <property type="match status" value="1"/>
</dbReference>
<feature type="domain" description="Condensation" evidence="1">
    <location>
        <begin position="19"/>
        <end position="386"/>
    </location>
</feature>